<evidence type="ECO:0000313" key="11">
    <source>
        <dbReference type="Proteomes" id="UP001314205"/>
    </source>
</evidence>
<dbReference type="InterPro" id="IPR032416">
    <property type="entry name" value="Peptidase_M24_C"/>
</dbReference>
<evidence type="ECO:0000313" key="10">
    <source>
        <dbReference type="EMBL" id="CAK1592296.1"/>
    </source>
</evidence>
<evidence type="ECO:0000256" key="1">
    <source>
        <dbReference type="ARBA" id="ARBA00001936"/>
    </source>
</evidence>
<dbReference type="CDD" id="cd01085">
    <property type="entry name" value="APP"/>
    <property type="match status" value="1"/>
</dbReference>
<dbReference type="AlphaFoldDB" id="A0AAV1LAM9"/>
<dbReference type="InterPro" id="IPR036005">
    <property type="entry name" value="Creatinase/aminopeptidase-like"/>
</dbReference>
<evidence type="ECO:0000256" key="3">
    <source>
        <dbReference type="ARBA" id="ARBA00022723"/>
    </source>
</evidence>
<keyword evidence="5" id="KW-0464">Manganese</keyword>
<proteinExistence type="inferred from homology"/>
<name>A0AAV1LAM9_9NEOP</name>
<organism evidence="10 11">
    <name type="scientific">Parnassius mnemosyne</name>
    <name type="common">clouded apollo</name>
    <dbReference type="NCBI Taxonomy" id="213953"/>
    <lineage>
        <taxon>Eukaryota</taxon>
        <taxon>Metazoa</taxon>
        <taxon>Ecdysozoa</taxon>
        <taxon>Arthropoda</taxon>
        <taxon>Hexapoda</taxon>
        <taxon>Insecta</taxon>
        <taxon>Pterygota</taxon>
        <taxon>Neoptera</taxon>
        <taxon>Endopterygota</taxon>
        <taxon>Lepidoptera</taxon>
        <taxon>Glossata</taxon>
        <taxon>Ditrysia</taxon>
        <taxon>Papilionoidea</taxon>
        <taxon>Papilionidae</taxon>
        <taxon>Parnassiinae</taxon>
        <taxon>Parnassini</taxon>
        <taxon>Parnassius</taxon>
        <taxon>Driopa</taxon>
    </lineage>
</organism>
<feature type="domain" description="Peptidase M24" evidence="7">
    <location>
        <begin position="378"/>
        <end position="593"/>
    </location>
</feature>
<dbReference type="InterPro" id="IPR000994">
    <property type="entry name" value="Pept_M24"/>
</dbReference>
<evidence type="ECO:0000259" key="9">
    <source>
        <dbReference type="Pfam" id="PF16188"/>
    </source>
</evidence>
<dbReference type="FunFam" id="3.40.350.10:FF:000003">
    <property type="entry name" value="Xaa-pro aminopeptidase P"/>
    <property type="match status" value="1"/>
</dbReference>
<dbReference type="Pfam" id="PF16188">
    <property type="entry name" value="Peptidase_M24_C"/>
    <property type="match status" value="1"/>
</dbReference>
<dbReference type="PANTHER" id="PTHR43763:SF6">
    <property type="entry name" value="XAA-PRO AMINOPEPTIDASE 1"/>
    <property type="match status" value="1"/>
</dbReference>
<comment type="caution">
    <text evidence="10">The sequence shown here is derived from an EMBL/GenBank/DDBJ whole genome shotgun (WGS) entry which is preliminary data.</text>
</comment>
<sequence length="695" mass="76318">MALLLLLFSSVFITRSFGARGQRKARYSVGVNAGTIVGTTGIDRESSMSLQRLTALRALMASQPTALAAYIIPTADAHNSEYIASVDARREWLTGFTGSAGTAVVTGAQALVWTDGRYYTQFEKEVDTQLWTLMKQSLPDTLTMEKWLTANLVAGSVVGADPHTMSREEWSPLRTALKKAKMELIAVPNNLVDEVRVQMKDPPPARPHNEIVPLPVKYTGKTAGKKIEELRDKMKEKKASALVLTALDEVAYTLNLRGSDIQYNPVFFSYLVITQSSVKLFWGDGELPETVLEHLRSEGAEVEGCSYDSIVEYLNCLAKDLSEGGDGAHSIWLSSDASEAVHRAAAGESVLKKPLDLISEVSPVALAKLIKNEEELEGFRNCHIKDGIAVVRFFRWLHEQIDSGATITEIEAADKLLEFRTHEEDFMGPSFETIAGAGENGAIIHYSPSKKGEQRVIKKDDMFLLDSGGQYKDGTTDITRTRHMSGAPTAGQRDAFTRVLKGQMMVGSALFPQGVKGNVLDSFARKSLWDVGLDYAHGTGHGVGHCLNVHEGPSGVSWRPYPHDPGLRPGQILSNEPGFYKVGEYGIRHEDLVETIAITKDSKHPRASSLRGDFDGRGVLGFNTLTLVPNQRECIDLALLDDFELSYINSYHSRVFKTLGPVLQSRGLVEDYNWLQEQCAPIVRGSTSQQNGGGQ</sequence>
<dbReference type="InterPro" id="IPR050422">
    <property type="entry name" value="X-Pro_aminopeptidase_P"/>
</dbReference>
<dbReference type="GO" id="GO:0005737">
    <property type="term" value="C:cytoplasm"/>
    <property type="evidence" value="ECO:0007669"/>
    <property type="project" value="UniProtKB-ARBA"/>
</dbReference>
<dbReference type="EMBL" id="CAVLGL010000087">
    <property type="protein sequence ID" value="CAK1592296.1"/>
    <property type="molecule type" value="Genomic_DNA"/>
</dbReference>
<dbReference type="GO" id="GO:0046872">
    <property type="term" value="F:metal ion binding"/>
    <property type="evidence" value="ECO:0007669"/>
    <property type="project" value="UniProtKB-KW"/>
</dbReference>
<keyword evidence="3" id="KW-0479">Metal-binding</keyword>
<dbReference type="Pfam" id="PF00557">
    <property type="entry name" value="Peptidase_M24"/>
    <property type="match status" value="1"/>
</dbReference>
<dbReference type="SUPFAM" id="SSF53092">
    <property type="entry name" value="Creatinase/prolidase N-terminal domain"/>
    <property type="match status" value="1"/>
</dbReference>
<gene>
    <name evidence="10" type="ORF">PARMNEM_LOCUS12299</name>
</gene>
<dbReference type="InterPro" id="IPR029149">
    <property type="entry name" value="Creatin/AminoP/Spt16_N"/>
</dbReference>
<dbReference type="PANTHER" id="PTHR43763">
    <property type="entry name" value="XAA-PRO AMINOPEPTIDASE 1"/>
    <property type="match status" value="1"/>
</dbReference>
<evidence type="ECO:0000259" key="7">
    <source>
        <dbReference type="Pfam" id="PF00557"/>
    </source>
</evidence>
<dbReference type="Gene3D" id="3.90.230.10">
    <property type="entry name" value="Creatinase/methionine aminopeptidase superfamily"/>
    <property type="match status" value="1"/>
</dbReference>
<reference evidence="10 11" key="1">
    <citation type="submission" date="2023-11" db="EMBL/GenBank/DDBJ databases">
        <authorList>
            <person name="Hedman E."/>
            <person name="Englund M."/>
            <person name="Stromberg M."/>
            <person name="Nyberg Akerstrom W."/>
            <person name="Nylinder S."/>
            <person name="Jareborg N."/>
            <person name="Kallberg Y."/>
            <person name="Kronander E."/>
        </authorList>
    </citation>
    <scope>NUCLEOTIDE SEQUENCE [LARGE SCALE GENOMIC DNA]</scope>
</reference>
<dbReference type="InterPro" id="IPR000587">
    <property type="entry name" value="Creatinase_N"/>
</dbReference>
<dbReference type="Pfam" id="PF16189">
    <property type="entry name" value="Creatinase_N_2"/>
    <property type="match status" value="1"/>
</dbReference>
<evidence type="ECO:0000256" key="2">
    <source>
        <dbReference type="ARBA" id="ARBA00008766"/>
    </source>
</evidence>
<dbReference type="SUPFAM" id="SSF55920">
    <property type="entry name" value="Creatinase/aminopeptidase"/>
    <property type="match status" value="1"/>
</dbReference>
<evidence type="ECO:0000256" key="4">
    <source>
        <dbReference type="ARBA" id="ARBA00022801"/>
    </source>
</evidence>
<comment type="cofactor">
    <cofactor evidence="1">
        <name>Mn(2+)</name>
        <dbReference type="ChEBI" id="CHEBI:29035"/>
    </cofactor>
</comment>
<feature type="chain" id="PRO_5043976475" evidence="6">
    <location>
        <begin position="19"/>
        <end position="695"/>
    </location>
</feature>
<dbReference type="Gene3D" id="3.40.350.10">
    <property type="entry name" value="Creatinase/prolidase N-terminal domain"/>
    <property type="match status" value="2"/>
</dbReference>
<dbReference type="InterPro" id="IPR033740">
    <property type="entry name" value="Pept_M24B"/>
</dbReference>
<evidence type="ECO:0000256" key="5">
    <source>
        <dbReference type="ARBA" id="ARBA00023211"/>
    </source>
</evidence>
<evidence type="ECO:0000259" key="8">
    <source>
        <dbReference type="Pfam" id="PF01321"/>
    </source>
</evidence>
<evidence type="ECO:0000256" key="6">
    <source>
        <dbReference type="SAM" id="SignalP"/>
    </source>
</evidence>
<keyword evidence="4" id="KW-0378">Hydrolase</keyword>
<keyword evidence="11" id="KW-1185">Reference proteome</keyword>
<feature type="domain" description="Peptidase M24 C-terminal" evidence="9">
    <location>
        <begin position="619"/>
        <end position="682"/>
    </location>
</feature>
<dbReference type="GO" id="GO:0070006">
    <property type="term" value="F:metalloaminopeptidase activity"/>
    <property type="evidence" value="ECO:0007669"/>
    <property type="project" value="InterPro"/>
</dbReference>
<keyword evidence="6" id="KW-0732">Signal</keyword>
<feature type="signal peptide" evidence="6">
    <location>
        <begin position="1"/>
        <end position="18"/>
    </location>
</feature>
<dbReference type="Pfam" id="PF01321">
    <property type="entry name" value="Creatinase_N"/>
    <property type="match status" value="1"/>
</dbReference>
<dbReference type="Proteomes" id="UP001314205">
    <property type="component" value="Unassembled WGS sequence"/>
</dbReference>
<feature type="domain" description="Creatinase N-terminal" evidence="8">
    <location>
        <begin position="52"/>
        <end position="197"/>
    </location>
</feature>
<comment type="similarity">
    <text evidence="2">Belongs to the peptidase M24B family.</text>
</comment>
<protein>
    <submittedName>
        <fullName evidence="10">Uncharacterized protein</fullName>
    </submittedName>
</protein>
<dbReference type="FunFam" id="3.90.230.10:FF:000007">
    <property type="entry name" value="Xaa-Pro aminopeptidase P"/>
    <property type="match status" value="1"/>
</dbReference>
<accession>A0AAV1LAM9</accession>